<reference evidence="1 2" key="1">
    <citation type="submission" date="2021-06" db="EMBL/GenBank/DDBJ databases">
        <authorList>
            <person name="Kallberg Y."/>
            <person name="Tangrot J."/>
            <person name="Rosling A."/>
        </authorList>
    </citation>
    <scope>NUCLEOTIDE SEQUENCE [LARGE SCALE GENOMIC DNA]</scope>
    <source>
        <strain evidence="1 2">120-4 pot B 10/14</strain>
    </source>
</reference>
<dbReference type="InterPro" id="IPR036691">
    <property type="entry name" value="Endo/exonu/phosph_ase_sf"/>
</dbReference>
<keyword evidence="2" id="KW-1185">Reference proteome</keyword>
<dbReference type="EMBL" id="CAJVQB010015527">
    <property type="protein sequence ID" value="CAG8775043.1"/>
    <property type="molecule type" value="Genomic_DNA"/>
</dbReference>
<proteinExistence type="predicted"/>
<dbReference type="Gene3D" id="3.60.10.10">
    <property type="entry name" value="Endonuclease/exonuclease/phosphatase"/>
    <property type="match status" value="1"/>
</dbReference>
<dbReference type="Proteomes" id="UP000789901">
    <property type="component" value="Unassembled WGS sequence"/>
</dbReference>
<gene>
    <name evidence="1" type="ORF">GMARGA_LOCUS18969</name>
</gene>
<organism evidence="1 2">
    <name type="scientific">Gigaspora margarita</name>
    <dbReference type="NCBI Taxonomy" id="4874"/>
    <lineage>
        <taxon>Eukaryota</taxon>
        <taxon>Fungi</taxon>
        <taxon>Fungi incertae sedis</taxon>
        <taxon>Mucoromycota</taxon>
        <taxon>Glomeromycotina</taxon>
        <taxon>Glomeromycetes</taxon>
        <taxon>Diversisporales</taxon>
        <taxon>Gigasporaceae</taxon>
        <taxon>Gigaspora</taxon>
    </lineage>
</organism>
<accession>A0ABN7VHX2</accession>
<evidence type="ECO:0000313" key="2">
    <source>
        <dbReference type="Proteomes" id="UP000789901"/>
    </source>
</evidence>
<comment type="caution">
    <text evidence="1">The sequence shown here is derived from an EMBL/GenBank/DDBJ whole genome shotgun (WGS) entry which is preliminary data.</text>
</comment>
<sequence length="293" mass="34798">MDLNQHIILDQNEQDGKEEKKQIAQLLRGKRFADIFYESNSAGQPTWKHKEAQSRIDTIWIDCYWKQSVLVCKTKDMKLRTGSDYQAVLVQQEMGLNLWKRSQAKNREIRRKRLEIDIESTNEKNWEEYQAELNKEIKRKLSKNIEKGSIQSNILDHYTLKNKTSDELWDIIEYSIKKLAANKLSQKKKTSVVEEISYTDTENKKLRKDIRTLGKWYRKLKKNKEREITVQEVKELHPIEEINSKWYESLIKEVTEEEWEEALEQTKSKLASSMSGITYPMIKKANGYAKEIF</sequence>
<name>A0ABN7VHX2_GIGMA</name>
<protein>
    <submittedName>
        <fullName evidence="1">20701_t:CDS:1</fullName>
    </submittedName>
</protein>
<evidence type="ECO:0000313" key="1">
    <source>
        <dbReference type="EMBL" id="CAG8775043.1"/>
    </source>
</evidence>